<keyword evidence="2" id="KW-1185">Reference proteome</keyword>
<comment type="caution">
    <text evidence="1">The sequence shown here is derived from an EMBL/GenBank/DDBJ whole genome shotgun (WGS) entry which is preliminary data.</text>
</comment>
<accession>A0A418KTW1</accession>
<evidence type="ECO:0000313" key="2">
    <source>
        <dbReference type="Proteomes" id="UP000284057"/>
    </source>
</evidence>
<feature type="non-terminal residue" evidence="1">
    <location>
        <position position="129"/>
    </location>
</feature>
<proteinExistence type="predicted"/>
<dbReference type="AlphaFoldDB" id="A0A418KTW1"/>
<dbReference type="InterPro" id="IPR023286">
    <property type="entry name" value="ABATE_dom_sf"/>
</dbReference>
<gene>
    <name evidence="1" type="ORF">DY240_08485</name>
</gene>
<protein>
    <submittedName>
        <fullName evidence="1">Uncharacterized protein</fullName>
    </submittedName>
</protein>
<dbReference type="SUPFAM" id="SSF160904">
    <property type="entry name" value="Jann2411-like"/>
    <property type="match status" value="1"/>
</dbReference>
<reference evidence="1 2" key="1">
    <citation type="submission" date="2018-09" db="EMBL/GenBank/DDBJ databases">
        <title>Isolation, diversity and antifungal activity of actinobacteria from wheat.</title>
        <authorList>
            <person name="Han C."/>
        </authorList>
    </citation>
    <scope>NUCLEOTIDE SEQUENCE [LARGE SCALE GENOMIC DNA]</scope>
    <source>
        <strain evidence="1 2">NEAU-YY265</strain>
    </source>
</reference>
<dbReference type="Gene3D" id="1.10.3300.10">
    <property type="entry name" value="Jann2411-like domain"/>
    <property type="match status" value="1"/>
</dbReference>
<dbReference type="Proteomes" id="UP000284057">
    <property type="component" value="Unassembled WGS sequence"/>
</dbReference>
<sequence length="129" mass="13187">MPVDASTLPLVGGHVALDLVNTVEPRLAAPSAGQARDHLTGPEALLTWAGRVNLVDAGENAAVRAAWAADPGAAGAALAAVEEIREALHTVLLAALDLIPGDAPPVRAAADHLHTRRIAALGRSALRLR</sequence>
<organism evidence="1 2">
    <name type="scientific">Jiangella rhizosphaerae</name>
    <dbReference type="NCBI Taxonomy" id="2293569"/>
    <lineage>
        <taxon>Bacteria</taxon>
        <taxon>Bacillati</taxon>
        <taxon>Actinomycetota</taxon>
        <taxon>Actinomycetes</taxon>
        <taxon>Jiangellales</taxon>
        <taxon>Jiangellaceae</taxon>
        <taxon>Jiangella</taxon>
    </lineage>
</organism>
<dbReference type="Pfam" id="PF07336">
    <property type="entry name" value="ABATE"/>
    <property type="match status" value="1"/>
</dbReference>
<evidence type="ECO:0000313" key="1">
    <source>
        <dbReference type="EMBL" id="RIQ29560.1"/>
    </source>
</evidence>
<name>A0A418KTW1_9ACTN</name>
<dbReference type="InterPro" id="IPR010852">
    <property type="entry name" value="ABATE"/>
</dbReference>
<dbReference type="RefSeq" id="WP_199701099.1">
    <property type="nucleotide sequence ID" value="NZ_QUAL01000073.1"/>
</dbReference>
<dbReference type="EMBL" id="QUAL01000073">
    <property type="protein sequence ID" value="RIQ29560.1"/>
    <property type="molecule type" value="Genomic_DNA"/>
</dbReference>